<protein>
    <submittedName>
        <fullName evidence="1">Uncharacterized protein</fullName>
    </submittedName>
</protein>
<reference evidence="1 2" key="2">
    <citation type="journal article" date="2022" name="Mol. Ecol. Resour.">
        <title>The genomes of chicory, endive, great burdock and yacon provide insights into Asteraceae paleo-polyploidization history and plant inulin production.</title>
        <authorList>
            <person name="Fan W."/>
            <person name="Wang S."/>
            <person name="Wang H."/>
            <person name="Wang A."/>
            <person name="Jiang F."/>
            <person name="Liu H."/>
            <person name="Zhao H."/>
            <person name="Xu D."/>
            <person name="Zhang Y."/>
        </authorList>
    </citation>
    <scope>NUCLEOTIDE SEQUENCE [LARGE SCALE GENOMIC DNA]</scope>
    <source>
        <strain evidence="2">cv. Punajuju</strain>
        <tissue evidence="1">Leaves</tissue>
    </source>
</reference>
<accession>A0ACB9EYX9</accession>
<gene>
    <name evidence="1" type="ORF">L2E82_13832</name>
</gene>
<name>A0ACB9EYX9_CICIN</name>
<dbReference type="Proteomes" id="UP001055811">
    <property type="component" value="Linkage Group LG03"/>
</dbReference>
<comment type="caution">
    <text evidence="1">The sequence shown here is derived from an EMBL/GenBank/DDBJ whole genome shotgun (WGS) entry which is preliminary data.</text>
</comment>
<evidence type="ECO:0000313" key="2">
    <source>
        <dbReference type="Proteomes" id="UP001055811"/>
    </source>
</evidence>
<keyword evidence="2" id="KW-1185">Reference proteome</keyword>
<dbReference type="EMBL" id="CM042011">
    <property type="protein sequence ID" value="KAI3763835.1"/>
    <property type="molecule type" value="Genomic_DNA"/>
</dbReference>
<organism evidence="1 2">
    <name type="scientific">Cichorium intybus</name>
    <name type="common">Chicory</name>
    <dbReference type="NCBI Taxonomy" id="13427"/>
    <lineage>
        <taxon>Eukaryota</taxon>
        <taxon>Viridiplantae</taxon>
        <taxon>Streptophyta</taxon>
        <taxon>Embryophyta</taxon>
        <taxon>Tracheophyta</taxon>
        <taxon>Spermatophyta</taxon>
        <taxon>Magnoliopsida</taxon>
        <taxon>eudicotyledons</taxon>
        <taxon>Gunneridae</taxon>
        <taxon>Pentapetalae</taxon>
        <taxon>asterids</taxon>
        <taxon>campanulids</taxon>
        <taxon>Asterales</taxon>
        <taxon>Asteraceae</taxon>
        <taxon>Cichorioideae</taxon>
        <taxon>Cichorieae</taxon>
        <taxon>Cichoriinae</taxon>
        <taxon>Cichorium</taxon>
    </lineage>
</organism>
<evidence type="ECO:0000313" key="1">
    <source>
        <dbReference type="EMBL" id="KAI3763835.1"/>
    </source>
</evidence>
<proteinExistence type="predicted"/>
<sequence>MRAQTDKRQSQQPLACLNKNRLPLRFQETTAEREVVFNMAEEDVSSMKKKVMVAIDDSEFSEHALTWALKNLGPTILDSQLIIYTARPPVDISYLYASSWGTAELIKELNEGVKKAALDLLNKSKITCSNYGIVAEGMTDVGDPKVAICTAVDKLNIQLLIVGSHGRGAVTRTFLGSVSNYCVHHANCPVLIVKKTD</sequence>
<reference evidence="2" key="1">
    <citation type="journal article" date="2022" name="Mol. Ecol. Resour.">
        <title>The genomes of chicory, endive, great burdock and yacon provide insights into Asteraceae palaeo-polyploidization history and plant inulin production.</title>
        <authorList>
            <person name="Fan W."/>
            <person name="Wang S."/>
            <person name="Wang H."/>
            <person name="Wang A."/>
            <person name="Jiang F."/>
            <person name="Liu H."/>
            <person name="Zhao H."/>
            <person name="Xu D."/>
            <person name="Zhang Y."/>
        </authorList>
    </citation>
    <scope>NUCLEOTIDE SEQUENCE [LARGE SCALE GENOMIC DNA]</scope>
    <source>
        <strain evidence="2">cv. Punajuju</strain>
    </source>
</reference>